<dbReference type="InterPro" id="IPR053214">
    <property type="entry name" value="LysM12-like"/>
</dbReference>
<dbReference type="SUPFAM" id="SSF57016">
    <property type="entry name" value="Plant lectins/antimicrobial peptides"/>
    <property type="match status" value="1"/>
</dbReference>
<comment type="subcellular location">
    <subcellularLocation>
        <location evidence="2">Secreted</location>
    </subcellularLocation>
</comment>
<dbReference type="Gene3D" id="3.20.20.80">
    <property type="entry name" value="Glycosidases"/>
    <property type="match status" value="1"/>
</dbReference>
<dbReference type="EC" id="3.2.1.14" evidence="4"/>
<evidence type="ECO:0000256" key="4">
    <source>
        <dbReference type="ARBA" id="ARBA00012729"/>
    </source>
</evidence>
<keyword evidence="8" id="KW-0146">Chitin degradation</keyword>
<dbReference type="GO" id="GO:0008843">
    <property type="term" value="F:endochitinase activity"/>
    <property type="evidence" value="ECO:0007669"/>
    <property type="project" value="UniProtKB-EC"/>
</dbReference>
<evidence type="ECO:0000256" key="7">
    <source>
        <dbReference type="ARBA" id="ARBA00022801"/>
    </source>
</evidence>
<dbReference type="GO" id="GO:0005576">
    <property type="term" value="C:extracellular region"/>
    <property type="evidence" value="ECO:0007669"/>
    <property type="project" value="UniProtKB-SubCell"/>
</dbReference>
<feature type="signal peptide" evidence="15">
    <location>
        <begin position="1"/>
        <end position="25"/>
    </location>
</feature>
<keyword evidence="15" id="KW-0732">Signal</keyword>
<reference evidence="18 19" key="1">
    <citation type="journal article" date="2013" name="BMC Genomics">
        <title>The genome and transcriptome of the pine saprophyte Ophiostoma piceae, and a comparison with the bark beetle-associated pine pathogen Grosmannia clavigera.</title>
        <authorList>
            <person name="Haridas S."/>
            <person name="Wang Y."/>
            <person name="Lim L."/>
            <person name="Massoumi Alamouti S."/>
            <person name="Jackman S."/>
            <person name="Docking R."/>
            <person name="Robertson G."/>
            <person name="Birol I."/>
            <person name="Bohlmann J."/>
            <person name="Breuil C."/>
        </authorList>
    </citation>
    <scope>NUCLEOTIDE SEQUENCE [LARGE SCALE GENOMIC DNA]</scope>
    <source>
        <strain evidence="18 19">UAMH 11346</strain>
    </source>
</reference>
<proteinExistence type="inferred from homology"/>
<dbReference type="InterPro" id="IPR036779">
    <property type="entry name" value="LysM_dom_sf"/>
</dbReference>
<name>S3D7X3_OPHP1</name>
<dbReference type="Gene3D" id="3.10.350.10">
    <property type="entry name" value="LysM domain"/>
    <property type="match status" value="2"/>
</dbReference>
<dbReference type="SMART" id="SM00257">
    <property type="entry name" value="LysM"/>
    <property type="match status" value="2"/>
</dbReference>
<evidence type="ECO:0000256" key="2">
    <source>
        <dbReference type="ARBA" id="ARBA00004613"/>
    </source>
</evidence>
<dbReference type="GO" id="GO:0000272">
    <property type="term" value="P:polysaccharide catabolic process"/>
    <property type="evidence" value="ECO:0007669"/>
    <property type="project" value="UniProtKB-KW"/>
</dbReference>
<comment type="catalytic activity">
    <reaction evidence="1">
        <text>Random endo-hydrolysis of N-acetyl-beta-D-glucosaminide (1-&gt;4)-beta-linkages in chitin and chitodextrins.</text>
        <dbReference type="EC" id="3.2.1.14"/>
    </reaction>
</comment>
<keyword evidence="9" id="KW-0843">Virulence</keyword>
<keyword evidence="10" id="KW-0119">Carbohydrate metabolism</keyword>
<evidence type="ECO:0000256" key="13">
    <source>
        <dbReference type="RuleBase" id="RU000489"/>
    </source>
</evidence>
<evidence type="ECO:0000256" key="5">
    <source>
        <dbReference type="ARBA" id="ARBA00022525"/>
    </source>
</evidence>
<evidence type="ECO:0000256" key="3">
    <source>
        <dbReference type="ARBA" id="ARBA00008682"/>
    </source>
</evidence>
<dbReference type="Pfam" id="PF01476">
    <property type="entry name" value="LysM"/>
    <property type="match status" value="2"/>
</dbReference>
<dbReference type="InterPro" id="IPR017853">
    <property type="entry name" value="GH"/>
</dbReference>
<feature type="compositionally biased region" description="Low complexity" evidence="14">
    <location>
        <begin position="288"/>
        <end position="299"/>
    </location>
</feature>
<dbReference type="CDD" id="cd02878">
    <property type="entry name" value="GH18_zymocin_alpha"/>
    <property type="match status" value="1"/>
</dbReference>
<dbReference type="SMART" id="SM00636">
    <property type="entry name" value="Glyco_18"/>
    <property type="match status" value="1"/>
</dbReference>
<dbReference type="PROSITE" id="PS51782">
    <property type="entry name" value="LYSM"/>
    <property type="match status" value="2"/>
</dbReference>
<dbReference type="InterPro" id="IPR036861">
    <property type="entry name" value="Endochitinase-like_sf"/>
</dbReference>
<keyword evidence="5" id="KW-0964">Secreted</keyword>
<evidence type="ECO:0000313" key="18">
    <source>
        <dbReference type="EMBL" id="EPE09530.1"/>
    </source>
</evidence>
<dbReference type="CDD" id="cd00118">
    <property type="entry name" value="LysM"/>
    <property type="match status" value="2"/>
</dbReference>
<dbReference type="SUPFAM" id="SSF51445">
    <property type="entry name" value="(Trans)glycosidases"/>
    <property type="match status" value="1"/>
</dbReference>
<dbReference type="STRING" id="1262450.S3D7X3"/>
<dbReference type="Pfam" id="PF14856">
    <property type="entry name" value="Hce2"/>
    <property type="match status" value="1"/>
</dbReference>
<dbReference type="PROSITE" id="PS01095">
    <property type="entry name" value="GH18_1"/>
    <property type="match status" value="1"/>
</dbReference>
<dbReference type="InterPro" id="IPR001579">
    <property type="entry name" value="Glyco_hydro_18_chit_AS"/>
</dbReference>
<feature type="domain" description="LysM" evidence="16">
    <location>
        <begin position="384"/>
        <end position="432"/>
    </location>
</feature>
<keyword evidence="7 13" id="KW-0378">Hydrolase</keyword>
<dbReference type="eggNOG" id="KOG2806">
    <property type="taxonomic scope" value="Eukaryota"/>
</dbReference>
<protein>
    <recommendedName>
        <fullName evidence="4">chitinase</fullName>
        <ecNumber evidence="4">3.2.1.14</ecNumber>
    </recommendedName>
</protein>
<feature type="chain" id="PRO_5004519609" description="chitinase" evidence="15">
    <location>
        <begin position="26"/>
        <end position="1492"/>
    </location>
</feature>
<feature type="domain" description="GH18" evidence="17">
    <location>
        <begin position="523"/>
        <end position="901"/>
    </location>
</feature>
<evidence type="ECO:0000256" key="8">
    <source>
        <dbReference type="ARBA" id="ARBA00023024"/>
    </source>
</evidence>
<dbReference type="HOGENOM" id="CLU_001482_1_0_1"/>
<evidence type="ECO:0000256" key="6">
    <source>
        <dbReference type="ARBA" id="ARBA00022669"/>
    </source>
</evidence>
<evidence type="ECO:0000256" key="12">
    <source>
        <dbReference type="ARBA" id="ARBA00023326"/>
    </source>
</evidence>
<keyword evidence="11 13" id="KW-0326">Glycosidase</keyword>
<keyword evidence="12" id="KW-0624">Polysaccharide degradation</keyword>
<dbReference type="SUPFAM" id="SSF54556">
    <property type="entry name" value="Chitinase insertion domain"/>
    <property type="match status" value="1"/>
</dbReference>
<sequence>MLHSSSVLGAALAVLSFGLVAPGDARLLSPYNAGLRTPSSPSYRGRDNCPTSCSVSGSNPGNWSVYRDLDQFQLCNKAIFHQFNIYGEMDGPHTSTRIRACSSSINDFAALPDDTVSLLAATPAESVNVTYEIGWANGGQISKTSMKIVANQLKAFLTSGYSPKNHSTVIFGQYRSAAAGIYIGKDLSAVNVGTFAMNYLTENMDDMVIPAGTLGLQLCGTKFDADHTFGFMATSDRTYSAIQDAMQTWTNGTCVDFDDKSMTFTGEALLLSPLIDPTVDTSNTSKIASGNNTSNSTASQGHRRSLYHRSHRLFTRSDCDTVQVVSGDSCASLATKCGISGTDLTKYNPDSDFCATLAPGQHVCCSSGTLPDFAPKPNDNGTCSSYTVVADDSCSKLASEYSITNELLEKYNADTWGWNGCSNLMLGAVICLSSGTAPMPAEDPNAVCGPTVVGTVQPKEGVNISSLNPCILNACCDVWGQCGITSDFCTDTGTGAPGTAKSGTNGCISNCGTDIVKTDSNNFYSIAYYEGFNLGRNCLYQDHSQIDTSKYTHVHFSFATVSADYSTVSVGDVLGEYEFNAFTRLSGIKRILTFGGWAFSTEPATYMIFREGVTAANRVKLAKTIANFIIDHDLDGVDIDWEYPGAPDIPGIPAGGKDDGDNYLSFLVVLKNLLPGKSVSIAAPASYWYLKAFPIKKIGDIVDYVIYMTYDLHGQWDYGSAWAQEGCPNGNCLRSQVNLTETLTALSMVTKAGLDSNKVIVGVTSYGRSFNMASVGCYTPDCEFTGSASVSDATAGPCTNTSGYLGDAEIKAIVAGTSINKRSLSGRDEVTTSYVDKDSHSNILVYNGNQWVSWLDSDLLAERLTKYKSLSMGGTTNWAIDLEDFNDAPAGSASWAVFIENVKTGVDPSNPSGDTGSGNWSTLTCDDPAVDLSTDLTSAERWAELDAADFWAYAIDHWKTVDKPASKLTFSESIANSAHGPGNAVDCGTARGTSNCVTTIGCSLVTSNMSNAGSYQVWNSLVVIHEMHTDYIEAVTSASANVIGPELDSFEKTFAPVPPEKDDSWLDILLGAIGLVGTVSGSGFFTKFLTTLPYAIEKGLTSGKAGKIRDSAVEIITFGATLYKSLDGDGSEGWTADDQDTFSAYMGQITVAWQNTTEVMLKTLFDGSDDSIEKLSTLIDDGQLVTGGSGLLDLGDDNTLVSLETMMAKALFAYAIPAIWKEADMYPVVIDSGFDCSYGPTKNLVQASFLTEDVGNSSYSCYDGQMYFLVYPDGNSESSNFKAAVGIDALTDGAFGGLTLDELVAGAVRTYRQNGNQNGGDITSLSDDGSLSDLMNLDITTPGYVRIPVCGGYTAYTAWKNNHKDADNYPCNLPVSISDCESSTFVDQTSDASPSISDCQTLISNIDHTDGEWEIENVAHQQHQIAQAGSCKFGVQGNGGGIGGFNVGAKDIVDIISDSIRDYGGSGKVGAKGVMACNGISGRKVTVKWGLY</sequence>
<accession>S3D7X3</accession>
<organism evidence="18 19">
    <name type="scientific">Ophiostoma piceae (strain UAMH 11346)</name>
    <name type="common">Sap stain fungus</name>
    <dbReference type="NCBI Taxonomy" id="1262450"/>
    <lineage>
        <taxon>Eukaryota</taxon>
        <taxon>Fungi</taxon>
        <taxon>Dikarya</taxon>
        <taxon>Ascomycota</taxon>
        <taxon>Pezizomycotina</taxon>
        <taxon>Sordariomycetes</taxon>
        <taxon>Sordariomycetidae</taxon>
        <taxon>Ophiostomatales</taxon>
        <taxon>Ophiostomataceae</taxon>
        <taxon>Ophiostoma</taxon>
    </lineage>
</organism>
<dbReference type="Pfam" id="PF00704">
    <property type="entry name" value="Glyco_hydro_18"/>
    <property type="match status" value="1"/>
</dbReference>
<gene>
    <name evidence="18" type="ORF">F503_07306</name>
</gene>
<dbReference type="Gene3D" id="3.10.50.10">
    <property type="match status" value="1"/>
</dbReference>
<keyword evidence="19" id="KW-1185">Reference proteome</keyword>
<dbReference type="PANTHER" id="PTHR47700">
    <property type="entry name" value="V CHITINASE, PUTATIVE (AFU_ORTHOLOGUE AFUA_6G13720)-RELATED"/>
    <property type="match status" value="1"/>
</dbReference>
<dbReference type="EMBL" id="KE148147">
    <property type="protein sequence ID" value="EPE09530.1"/>
    <property type="molecule type" value="Genomic_DNA"/>
</dbReference>
<dbReference type="InterPro" id="IPR029070">
    <property type="entry name" value="Chitinase_insertion_sf"/>
</dbReference>
<evidence type="ECO:0000256" key="9">
    <source>
        <dbReference type="ARBA" id="ARBA00023026"/>
    </source>
</evidence>
<comment type="similarity">
    <text evidence="3">Belongs to the glycosyl hydrolase 18 family. Chitinase class V subfamily.</text>
</comment>
<dbReference type="GO" id="GO:0008061">
    <property type="term" value="F:chitin binding"/>
    <property type="evidence" value="ECO:0007669"/>
    <property type="project" value="UniProtKB-KW"/>
</dbReference>
<dbReference type="InterPro" id="IPR011583">
    <property type="entry name" value="Chitinase_II/V-like_cat"/>
</dbReference>
<evidence type="ECO:0000256" key="10">
    <source>
        <dbReference type="ARBA" id="ARBA00023277"/>
    </source>
</evidence>
<dbReference type="OMA" id="RERNCDP"/>
<dbReference type="GO" id="GO:0006032">
    <property type="term" value="P:chitin catabolic process"/>
    <property type="evidence" value="ECO:0007669"/>
    <property type="project" value="UniProtKB-KW"/>
</dbReference>
<evidence type="ECO:0000256" key="15">
    <source>
        <dbReference type="SAM" id="SignalP"/>
    </source>
</evidence>
<dbReference type="InterPro" id="IPR001223">
    <property type="entry name" value="Glyco_hydro18_cat"/>
</dbReference>
<evidence type="ECO:0000256" key="11">
    <source>
        <dbReference type="ARBA" id="ARBA00023295"/>
    </source>
</evidence>
<evidence type="ECO:0000259" key="17">
    <source>
        <dbReference type="PROSITE" id="PS51910"/>
    </source>
</evidence>
<feature type="region of interest" description="Disordered" evidence="14">
    <location>
        <begin position="282"/>
        <end position="304"/>
    </location>
</feature>
<evidence type="ECO:0000313" key="19">
    <source>
        <dbReference type="Proteomes" id="UP000016923"/>
    </source>
</evidence>
<dbReference type="InterPro" id="IPR018392">
    <property type="entry name" value="LysM"/>
</dbReference>
<evidence type="ECO:0000256" key="1">
    <source>
        <dbReference type="ARBA" id="ARBA00000822"/>
    </source>
</evidence>
<dbReference type="PANTHER" id="PTHR47700:SF1">
    <property type="entry name" value="CHITINASE"/>
    <property type="match status" value="1"/>
</dbReference>
<dbReference type="Proteomes" id="UP000016923">
    <property type="component" value="Unassembled WGS sequence"/>
</dbReference>
<feature type="domain" description="LysM" evidence="16">
    <location>
        <begin position="320"/>
        <end position="365"/>
    </location>
</feature>
<dbReference type="PROSITE" id="PS51910">
    <property type="entry name" value="GH18_2"/>
    <property type="match status" value="1"/>
</dbReference>
<evidence type="ECO:0000259" key="16">
    <source>
        <dbReference type="PROSITE" id="PS51782"/>
    </source>
</evidence>
<keyword evidence="6" id="KW-0147">Chitin-binding</keyword>
<evidence type="ECO:0000256" key="14">
    <source>
        <dbReference type="SAM" id="MobiDB-lite"/>
    </source>
</evidence>
<dbReference type="OrthoDB" id="73875at2759"/>
<dbReference type="VEuPathDB" id="FungiDB:F503_07306"/>
<dbReference type="SUPFAM" id="SSF54106">
    <property type="entry name" value="LysM domain"/>
    <property type="match status" value="1"/>
</dbReference>
<dbReference type="InterPro" id="IPR029226">
    <property type="entry name" value="Ecp2-like"/>
</dbReference>